<evidence type="ECO:0000313" key="13">
    <source>
        <dbReference type="Proteomes" id="UP001142489"/>
    </source>
</evidence>
<feature type="domain" description="CCHC-type" evidence="11">
    <location>
        <begin position="379"/>
        <end position="393"/>
    </location>
</feature>
<evidence type="ECO:0000256" key="2">
    <source>
        <dbReference type="ARBA" id="ARBA00022723"/>
    </source>
</evidence>
<feature type="region of interest" description="Disordered" evidence="10">
    <location>
        <begin position="222"/>
        <end position="269"/>
    </location>
</feature>
<keyword evidence="5" id="KW-0862">Zinc</keyword>
<dbReference type="Gene3D" id="4.10.60.10">
    <property type="entry name" value="Zinc finger, CCHC-type"/>
    <property type="match status" value="2"/>
</dbReference>
<evidence type="ECO:0000256" key="10">
    <source>
        <dbReference type="SAM" id="MobiDB-lite"/>
    </source>
</evidence>
<name>A0A9Q1B4Q8_9SAUR</name>
<feature type="region of interest" description="Disordered" evidence="10">
    <location>
        <begin position="75"/>
        <end position="102"/>
    </location>
</feature>
<dbReference type="GO" id="GO:0071037">
    <property type="term" value="P:nuclear polyadenylation-dependent snRNA catabolic process"/>
    <property type="evidence" value="ECO:0007669"/>
    <property type="project" value="TreeGrafter"/>
</dbReference>
<reference evidence="12" key="1">
    <citation type="journal article" date="2023" name="DNA Res.">
        <title>Chromosome-level genome assembly of Phrynocephalus forsythii using third-generation DNA sequencing and Hi-C analysis.</title>
        <authorList>
            <person name="Qi Y."/>
            <person name="Zhao W."/>
            <person name="Zhao Y."/>
            <person name="Niu C."/>
            <person name="Cao S."/>
            <person name="Zhang Y."/>
        </authorList>
    </citation>
    <scope>NUCLEOTIDE SEQUENCE</scope>
    <source>
        <tissue evidence="12">Muscle</tissue>
    </source>
</reference>
<accession>A0A9Q1B4Q8</accession>
<evidence type="ECO:0000256" key="4">
    <source>
        <dbReference type="ARBA" id="ARBA00022771"/>
    </source>
</evidence>
<organism evidence="12 13">
    <name type="scientific">Phrynocephalus forsythii</name>
    <dbReference type="NCBI Taxonomy" id="171643"/>
    <lineage>
        <taxon>Eukaryota</taxon>
        <taxon>Metazoa</taxon>
        <taxon>Chordata</taxon>
        <taxon>Craniata</taxon>
        <taxon>Vertebrata</taxon>
        <taxon>Euteleostomi</taxon>
        <taxon>Lepidosauria</taxon>
        <taxon>Squamata</taxon>
        <taxon>Bifurcata</taxon>
        <taxon>Unidentata</taxon>
        <taxon>Episquamata</taxon>
        <taxon>Toxicofera</taxon>
        <taxon>Iguania</taxon>
        <taxon>Acrodonta</taxon>
        <taxon>Agamidae</taxon>
        <taxon>Agaminae</taxon>
        <taxon>Phrynocephalus</taxon>
    </lineage>
</organism>
<feature type="domain" description="CCHC-type" evidence="11">
    <location>
        <begin position="486"/>
        <end position="501"/>
    </location>
</feature>
<feature type="compositionally biased region" description="Basic residues" evidence="10">
    <location>
        <begin position="652"/>
        <end position="661"/>
    </location>
</feature>
<evidence type="ECO:0000256" key="3">
    <source>
        <dbReference type="ARBA" id="ARBA00022737"/>
    </source>
</evidence>
<dbReference type="PROSITE" id="PS50158">
    <property type="entry name" value="ZF_CCHC"/>
    <property type="match status" value="2"/>
</dbReference>
<gene>
    <name evidence="12" type="ORF">JRQ81_013205</name>
</gene>
<evidence type="ECO:0000256" key="6">
    <source>
        <dbReference type="ARBA" id="ARBA00023242"/>
    </source>
</evidence>
<evidence type="ECO:0000313" key="12">
    <source>
        <dbReference type="EMBL" id="KAJ7335264.1"/>
    </source>
</evidence>
<evidence type="ECO:0000259" key="11">
    <source>
        <dbReference type="PROSITE" id="PS50158"/>
    </source>
</evidence>
<dbReference type="GO" id="GO:0005730">
    <property type="term" value="C:nucleolus"/>
    <property type="evidence" value="ECO:0007669"/>
    <property type="project" value="UniProtKB-SubCell"/>
</dbReference>
<proteinExistence type="predicted"/>
<evidence type="ECO:0000256" key="7">
    <source>
        <dbReference type="ARBA" id="ARBA00041190"/>
    </source>
</evidence>
<dbReference type="FunFam" id="4.10.60.10:FF:000020">
    <property type="entry name" value="Zinc finger CCHC domain-containing protein 7"/>
    <property type="match status" value="1"/>
</dbReference>
<dbReference type="GO" id="GO:0071031">
    <property type="term" value="P:nuclear mRNA surveillance of mRNA 3'-end processing"/>
    <property type="evidence" value="ECO:0007669"/>
    <property type="project" value="TreeGrafter"/>
</dbReference>
<dbReference type="SMART" id="SM00343">
    <property type="entry name" value="ZnF_C2HC"/>
    <property type="match status" value="5"/>
</dbReference>
<dbReference type="PANTHER" id="PTHR46543:SF1">
    <property type="entry name" value="ZINC FINGER CCHC DOMAIN-CONTAINING PROTEIN 7"/>
    <property type="match status" value="1"/>
</dbReference>
<keyword evidence="13" id="KW-1185">Reference proteome</keyword>
<dbReference type="GO" id="GO:0003723">
    <property type="term" value="F:RNA binding"/>
    <property type="evidence" value="ECO:0007669"/>
    <property type="project" value="TreeGrafter"/>
</dbReference>
<dbReference type="GO" id="GO:0031499">
    <property type="term" value="C:TRAMP complex"/>
    <property type="evidence" value="ECO:0007669"/>
    <property type="project" value="TreeGrafter"/>
</dbReference>
<dbReference type="EMBL" id="JAPFRF010000004">
    <property type="protein sequence ID" value="KAJ7335264.1"/>
    <property type="molecule type" value="Genomic_DNA"/>
</dbReference>
<keyword evidence="4 9" id="KW-0863">Zinc-finger</keyword>
<dbReference type="GO" id="GO:0071035">
    <property type="term" value="P:nuclear polyadenylation-dependent rRNA catabolic process"/>
    <property type="evidence" value="ECO:0007669"/>
    <property type="project" value="TreeGrafter"/>
</dbReference>
<protein>
    <recommendedName>
        <fullName evidence="7">Zinc finger CCHC domain-containing protein 7</fullName>
    </recommendedName>
    <alternativeName>
        <fullName evidence="8">TRAMP-like complex RNA-binding factor ZCCHC7</fullName>
    </alternativeName>
</protein>
<feature type="compositionally biased region" description="Basic residues" evidence="10">
    <location>
        <begin position="677"/>
        <end position="689"/>
    </location>
</feature>
<feature type="region of interest" description="Disordered" evidence="10">
    <location>
        <begin position="591"/>
        <end position="689"/>
    </location>
</feature>
<dbReference type="InterPro" id="IPR051644">
    <property type="entry name" value="TRAMP_AT-DNA-binding"/>
</dbReference>
<dbReference type="SUPFAM" id="SSF57756">
    <property type="entry name" value="Retrovirus zinc finger-like domains"/>
    <property type="match status" value="3"/>
</dbReference>
<dbReference type="GO" id="GO:0071038">
    <property type="term" value="P:TRAMP-dependent tRNA surveillance pathway"/>
    <property type="evidence" value="ECO:0007669"/>
    <property type="project" value="TreeGrafter"/>
</dbReference>
<dbReference type="GO" id="GO:0071039">
    <property type="term" value="P:nuclear polyadenylation-dependent CUT catabolic process"/>
    <property type="evidence" value="ECO:0007669"/>
    <property type="project" value="TreeGrafter"/>
</dbReference>
<dbReference type="PANTHER" id="PTHR46543">
    <property type="entry name" value="ZINC FINGER CCHC DOMAIN-CONTAINING PROTEIN 7"/>
    <property type="match status" value="1"/>
</dbReference>
<sequence>MVLPTHSPTPTPPPTPPVLWHSVRLPSICKWREMMTAAFPPTCGGHRLLATGAKTAGKQKRRARPRPLWVSLGERKRRPAGGASLGSACSGRREGFPGRSRQRQCKTVSMMFGEYDDVEAMEDDLYCEESSSETSIDSEVEFHLYSQVHYAQHLEDVNGLEETEEVASSEYQISVNKHDQKNNFIVISDSDAVHTSDSPDVITLSDSPDEDSIYKSKLQKLLTPAPPAPPDATELISPKPSRGSSQITLNSKRSVAETSRKARRTSRKSISFHRDGIRMIHKILVIEDSSSDEDAHADEVTSTVSESDNVESWMLLGGTRDDKDDGILLNLEGCGMSASEGKDAVGWTLNDKDLEAQISNRVSFRHNNRYYTPDKNVTCRNCDKQGHLSKNCPVPKKIPPCCLCAQRGHLQNSCPARFCLNCCLPGHYSRECLERMYWKKHCNRCDMRGHYADACPEIWRQYHLTTKPGPLKKATSCNDQSPLAYCYNCGQKGHYGYECTKKRMFGETFPTFPFIYYYDRECDIKRTAQRAKKKVQELQEAGLLPKMLKRPLTDNDQIQYGQMKKRKALREHDKKRNKDCIKLKKKLQRETLKRKRKKGALGNFNTEEDFPRGGCVNPLKKSRKSRTCCSPGLPTNGGKTKTLQASLELPKKQKKKKKRRNPTSNGPSEKDNLFLIKQRKKKSKQNRNC</sequence>
<dbReference type="Pfam" id="PF00098">
    <property type="entry name" value="zf-CCHC"/>
    <property type="match status" value="2"/>
</dbReference>
<dbReference type="AlphaFoldDB" id="A0A9Q1B4Q8"/>
<evidence type="ECO:0000256" key="8">
    <source>
        <dbReference type="ARBA" id="ARBA00043023"/>
    </source>
</evidence>
<feature type="compositionally biased region" description="Polar residues" evidence="10">
    <location>
        <begin position="242"/>
        <end position="253"/>
    </location>
</feature>
<evidence type="ECO:0000256" key="5">
    <source>
        <dbReference type="ARBA" id="ARBA00022833"/>
    </source>
</evidence>
<evidence type="ECO:0000256" key="9">
    <source>
        <dbReference type="PROSITE-ProRule" id="PRU00047"/>
    </source>
</evidence>
<dbReference type="InterPro" id="IPR036875">
    <property type="entry name" value="Znf_CCHC_sf"/>
</dbReference>
<dbReference type="GO" id="GO:0071036">
    <property type="term" value="P:nuclear polyadenylation-dependent snoRNA catabolic process"/>
    <property type="evidence" value="ECO:0007669"/>
    <property type="project" value="TreeGrafter"/>
</dbReference>
<keyword evidence="3" id="KW-0677">Repeat</keyword>
<dbReference type="OrthoDB" id="7608935at2759"/>
<comment type="caution">
    <text evidence="12">The sequence shown here is derived from an EMBL/GenBank/DDBJ whole genome shotgun (WGS) entry which is preliminary data.</text>
</comment>
<dbReference type="Proteomes" id="UP001142489">
    <property type="component" value="Unassembled WGS sequence"/>
</dbReference>
<comment type="subcellular location">
    <subcellularLocation>
        <location evidence="1">Nucleus</location>
        <location evidence="1">Nucleolus</location>
    </subcellularLocation>
</comment>
<feature type="compositionally biased region" description="Low complexity" evidence="10">
    <location>
        <begin position="80"/>
        <end position="90"/>
    </location>
</feature>
<dbReference type="InterPro" id="IPR001878">
    <property type="entry name" value="Znf_CCHC"/>
</dbReference>
<keyword evidence="2" id="KW-0479">Metal-binding</keyword>
<keyword evidence="6" id="KW-0539">Nucleus</keyword>
<evidence type="ECO:0000256" key="1">
    <source>
        <dbReference type="ARBA" id="ARBA00004604"/>
    </source>
</evidence>
<dbReference type="GO" id="GO:0008270">
    <property type="term" value="F:zinc ion binding"/>
    <property type="evidence" value="ECO:0007669"/>
    <property type="project" value="UniProtKB-KW"/>
</dbReference>